<evidence type="ECO:0000256" key="6">
    <source>
        <dbReference type="SAM" id="MobiDB-lite"/>
    </source>
</evidence>
<evidence type="ECO:0000313" key="8">
    <source>
        <dbReference type="EMBL" id="ABE48410.1"/>
    </source>
</evidence>
<organism evidence="8 9">
    <name type="scientific">Methylobacillus flagellatus (strain ATCC 51484 / DSM 6875 / VKM B-1610 / KT)</name>
    <dbReference type="NCBI Taxonomy" id="265072"/>
    <lineage>
        <taxon>Bacteria</taxon>
        <taxon>Pseudomonadati</taxon>
        <taxon>Pseudomonadota</taxon>
        <taxon>Betaproteobacteria</taxon>
        <taxon>Nitrosomonadales</taxon>
        <taxon>Methylophilaceae</taxon>
        <taxon>Methylobacillus</taxon>
    </lineage>
</organism>
<dbReference type="STRING" id="265072.Mfla_0139"/>
<dbReference type="RefSeq" id="WP_011478507.1">
    <property type="nucleotide sequence ID" value="NC_007947.1"/>
</dbReference>
<accession>Q1H527</accession>
<dbReference type="EMBL" id="CP000284">
    <property type="protein sequence ID" value="ABE48410.1"/>
    <property type="molecule type" value="Genomic_DNA"/>
</dbReference>
<reference evidence="8 9" key="1">
    <citation type="submission" date="2006-03" db="EMBL/GenBank/DDBJ databases">
        <title>Complete sequence of Methylobacillus flagellatus KT.</title>
        <authorList>
            <consortium name="US DOE Joint Genome Institute"/>
            <person name="Copeland A."/>
            <person name="Lucas S."/>
            <person name="Lapidus A."/>
            <person name="Barry K."/>
            <person name="Detter J.C."/>
            <person name="Glavina del Rio T."/>
            <person name="Hammon N."/>
            <person name="Israni S."/>
            <person name="Dalin E."/>
            <person name="Tice H."/>
            <person name="Pitluck S."/>
            <person name="Brettin T."/>
            <person name="Bruce D."/>
            <person name="Han C."/>
            <person name="Tapia R."/>
            <person name="Saunders E."/>
            <person name="Gilna P."/>
            <person name="Schmutz J."/>
            <person name="Larimer F."/>
            <person name="Land M."/>
            <person name="Kyrpides N."/>
            <person name="Anderson I."/>
            <person name="Richardson P."/>
        </authorList>
    </citation>
    <scope>NUCLEOTIDE SEQUENCE [LARGE SCALE GENOMIC DNA]</scope>
    <source>
        <strain evidence="9">KT / ATCC 51484 / DSM 6875</strain>
    </source>
</reference>
<keyword evidence="5 7" id="KW-0472">Membrane</keyword>
<feature type="compositionally biased region" description="Polar residues" evidence="6">
    <location>
        <begin position="209"/>
        <end position="229"/>
    </location>
</feature>
<dbReference type="Pfam" id="PF06835">
    <property type="entry name" value="LptC"/>
    <property type="match status" value="1"/>
</dbReference>
<evidence type="ECO:0000313" key="9">
    <source>
        <dbReference type="Proteomes" id="UP000002440"/>
    </source>
</evidence>
<evidence type="ECO:0000256" key="7">
    <source>
        <dbReference type="SAM" id="Phobius"/>
    </source>
</evidence>
<name>Q1H527_METFK</name>
<keyword evidence="4 7" id="KW-1133">Transmembrane helix</keyword>
<keyword evidence="9" id="KW-1185">Reference proteome</keyword>
<keyword evidence="1" id="KW-1003">Cell membrane</keyword>
<evidence type="ECO:0000256" key="1">
    <source>
        <dbReference type="ARBA" id="ARBA00022475"/>
    </source>
</evidence>
<dbReference type="GO" id="GO:0005886">
    <property type="term" value="C:plasma membrane"/>
    <property type="evidence" value="ECO:0007669"/>
    <property type="project" value="InterPro"/>
</dbReference>
<dbReference type="HOGENOM" id="CLU_100563_0_0_4"/>
<dbReference type="PANTHER" id="PTHR37481">
    <property type="entry name" value="LIPOPOLYSACCHARIDE EXPORT SYSTEM PROTEIN LPTC"/>
    <property type="match status" value="1"/>
</dbReference>
<evidence type="ECO:0000256" key="5">
    <source>
        <dbReference type="ARBA" id="ARBA00023136"/>
    </source>
</evidence>
<proteinExistence type="predicted"/>
<evidence type="ECO:0000256" key="2">
    <source>
        <dbReference type="ARBA" id="ARBA00022519"/>
    </source>
</evidence>
<evidence type="ECO:0000256" key="4">
    <source>
        <dbReference type="ARBA" id="ARBA00022989"/>
    </source>
</evidence>
<dbReference type="GO" id="GO:0015221">
    <property type="term" value="F:lipopolysaccharide transmembrane transporter activity"/>
    <property type="evidence" value="ECO:0007669"/>
    <property type="project" value="InterPro"/>
</dbReference>
<feature type="region of interest" description="Disordered" evidence="6">
    <location>
        <begin position="183"/>
        <end position="229"/>
    </location>
</feature>
<dbReference type="InterPro" id="IPR026265">
    <property type="entry name" value="LptC"/>
</dbReference>
<keyword evidence="3 7" id="KW-0812">Transmembrane</keyword>
<dbReference type="GO" id="GO:0030288">
    <property type="term" value="C:outer membrane-bounded periplasmic space"/>
    <property type="evidence" value="ECO:0007669"/>
    <property type="project" value="TreeGrafter"/>
</dbReference>
<dbReference type="KEGG" id="mfa:Mfla_0139"/>
<evidence type="ECO:0008006" key="10">
    <source>
        <dbReference type="Google" id="ProtNLM"/>
    </source>
</evidence>
<dbReference type="NCBIfam" id="TIGR04409">
    <property type="entry name" value="LptC_YrbK"/>
    <property type="match status" value="1"/>
</dbReference>
<dbReference type="InterPro" id="IPR052363">
    <property type="entry name" value="LPS_export_LptC"/>
</dbReference>
<dbReference type="InterPro" id="IPR010664">
    <property type="entry name" value="LipoPS_assembly_LptC-rel"/>
</dbReference>
<dbReference type="eggNOG" id="COG3117">
    <property type="taxonomic scope" value="Bacteria"/>
</dbReference>
<dbReference type="Gene3D" id="2.60.450.10">
    <property type="entry name" value="Lipopolysaccharide (LPS) transport protein A like domain"/>
    <property type="match status" value="1"/>
</dbReference>
<dbReference type="OrthoDB" id="8589410at2"/>
<keyword evidence="2" id="KW-0997">Cell inner membrane</keyword>
<dbReference type="GO" id="GO:0017089">
    <property type="term" value="F:glycolipid transfer activity"/>
    <property type="evidence" value="ECO:0007669"/>
    <property type="project" value="TreeGrafter"/>
</dbReference>
<evidence type="ECO:0000256" key="3">
    <source>
        <dbReference type="ARBA" id="ARBA00022692"/>
    </source>
</evidence>
<dbReference type="PANTHER" id="PTHR37481:SF1">
    <property type="entry name" value="LIPOPOLYSACCHARIDE EXPORT SYSTEM PROTEIN LPTC"/>
    <property type="match status" value="1"/>
</dbReference>
<gene>
    <name evidence="8" type="ordered locus">Mfla_0139</name>
</gene>
<dbReference type="Proteomes" id="UP000002440">
    <property type="component" value="Chromosome"/>
</dbReference>
<sequence length="229" mass="25498">MQGRTNTILFPLAVLGLMALITLWIDRTVQPPEPRIDGATRHDPDYILNNFVTTKTDATGSISHILKASEMRHYPDDDTTELENPHFTQFGVGRPATTIEGKRGYVSSDGAVVEFRDNVRVVRPAFGDRPEMTLTTEYLRVEPDREVASTDQPVVITQGPKSVVRAVGMVYDKKNQTIQLNKRVRSHYERPPAKRASSKPRASAKPVASRTSKQTSGNSKNAKQPTKTQ</sequence>
<feature type="transmembrane region" description="Helical" evidence="7">
    <location>
        <begin position="7"/>
        <end position="25"/>
    </location>
</feature>
<protein>
    <recommendedName>
        <fullName evidence="10">Lipopolysaccharide export system protein LptC</fullName>
    </recommendedName>
</protein>
<dbReference type="AlphaFoldDB" id="Q1H527"/>